<keyword evidence="6" id="KW-0862">Zinc</keyword>
<evidence type="ECO:0000256" key="10">
    <source>
        <dbReference type="PROSITE-ProRule" id="PRU00322"/>
    </source>
</evidence>
<dbReference type="EMBL" id="JAAPAO010000143">
    <property type="protein sequence ID" value="KAF4670957.1"/>
    <property type="molecule type" value="Genomic_DNA"/>
</dbReference>
<feature type="transmembrane region" description="Helical" evidence="12">
    <location>
        <begin position="21"/>
        <end position="47"/>
    </location>
</feature>
<protein>
    <submittedName>
        <fullName evidence="14">Zinc finger, RAN-binding domain containing 2</fullName>
    </submittedName>
</protein>
<evidence type="ECO:0000256" key="9">
    <source>
        <dbReference type="ARBA" id="ARBA00023136"/>
    </source>
</evidence>
<feature type="compositionally biased region" description="Basic residues" evidence="11">
    <location>
        <begin position="732"/>
        <end position="743"/>
    </location>
</feature>
<evidence type="ECO:0000256" key="2">
    <source>
        <dbReference type="ARBA" id="ARBA00022448"/>
    </source>
</evidence>
<dbReference type="InterPro" id="IPR001876">
    <property type="entry name" value="Znf_RanBP2"/>
</dbReference>
<feature type="transmembrane region" description="Helical" evidence="12">
    <location>
        <begin position="363"/>
        <end position="383"/>
    </location>
</feature>
<reference evidence="14 15" key="1">
    <citation type="submission" date="2020-04" db="EMBL/GenBank/DDBJ databases">
        <title>Perkinsus chesapeaki whole genome sequence.</title>
        <authorList>
            <person name="Bogema D.R."/>
        </authorList>
    </citation>
    <scope>NUCLEOTIDE SEQUENCE [LARGE SCALE GENOMIC DNA]</scope>
    <source>
        <strain evidence="14">ATCC PRA-425</strain>
    </source>
</reference>
<keyword evidence="8" id="KW-0406">Ion transport</keyword>
<evidence type="ECO:0000256" key="11">
    <source>
        <dbReference type="SAM" id="MobiDB-lite"/>
    </source>
</evidence>
<dbReference type="PANTHER" id="PTHR33281:SF20">
    <property type="match status" value="1"/>
</dbReference>
<feature type="domain" description="RanBP2-type" evidence="13">
    <location>
        <begin position="667"/>
        <end position="696"/>
    </location>
</feature>
<dbReference type="SMART" id="SM00547">
    <property type="entry name" value="ZnF_RBZ"/>
    <property type="match status" value="2"/>
</dbReference>
<keyword evidence="2" id="KW-0813">Transport</keyword>
<feature type="region of interest" description="Disordered" evidence="11">
    <location>
        <begin position="698"/>
        <end position="812"/>
    </location>
</feature>
<dbReference type="GO" id="GO:0008270">
    <property type="term" value="F:zinc ion binding"/>
    <property type="evidence" value="ECO:0007669"/>
    <property type="project" value="UniProtKB-KW"/>
</dbReference>
<evidence type="ECO:0000259" key="13">
    <source>
        <dbReference type="PROSITE" id="PS50199"/>
    </source>
</evidence>
<dbReference type="GO" id="GO:0005254">
    <property type="term" value="F:chloride channel activity"/>
    <property type="evidence" value="ECO:0007669"/>
    <property type="project" value="InterPro"/>
</dbReference>
<dbReference type="OrthoDB" id="430695at2759"/>
<dbReference type="Pfam" id="PF25539">
    <property type="entry name" value="Bestrophin_2"/>
    <property type="match status" value="2"/>
</dbReference>
<keyword evidence="9 12" id="KW-0472">Membrane</keyword>
<evidence type="ECO:0000256" key="4">
    <source>
        <dbReference type="ARBA" id="ARBA00022723"/>
    </source>
</evidence>
<feature type="domain" description="RanBP2-type" evidence="13">
    <location>
        <begin position="620"/>
        <end position="651"/>
    </location>
</feature>
<dbReference type="GO" id="GO:0016020">
    <property type="term" value="C:membrane"/>
    <property type="evidence" value="ECO:0007669"/>
    <property type="project" value="UniProtKB-SubCell"/>
</dbReference>
<comment type="caution">
    <text evidence="14">The sequence shown here is derived from an EMBL/GenBank/DDBJ whole genome shotgun (WGS) entry which is preliminary data.</text>
</comment>
<feature type="compositionally biased region" description="Basic and acidic residues" evidence="11">
    <location>
        <begin position="708"/>
        <end position="723"/>
    </location>
</feature>
<dbReference type="Pfam" id="PF00641">
    <property type="entry name" value="Zn_ribbon_RanBP"/>
    <property type="match status" value="1"/>
</dbReference>
<evidence type="ECO:0000256" key="6">
    <source>
        <dbReference type="ARBA" id="ARBA00022833"/>
    </source>
</evidence>
<dbReference type="PANTHER" id="PTHR33281">
    <property type="entry name" value="UPF0187 PROTEIN YNEE"/>
    <property type="match status" value="1"/>
</dbReference>
<evidence type="ECO:0000256" key="5">
    <source>
        <dbReference type="ARBA" id="ARBA00022771"/>
    </source>
</evidence>
<proteinExistence type="predicted"/>
<accession>A0A7J6MHP8</accession>
<sequence length="812" mass="90312">MITYDNKQSAFRLILQLSGSVFPRAIPPAVAAAVLAMCLGLDVLPFIPPTIDHPFAVQIFAIVLGYVIVFRTNMALGRYREGITNVQVMVSKWGDAFMQINAFLNVRARSTNGDTLAKVESLRVKLLHWFTLLSAIAMMQLNGSEVDLVNGFKFRPLESNKHMGRRSFLQGRAAGRRGIRRGSLIMPRTSLMVSPTHMLEGSQSSSHPFPLTSSACKAGLLSLAAVPYRYDETWVFVFTAKLSFPDESVRIPNSVVLRRIGSWYFGIGLSGAIEIGDVKAYNSSRLTVVGECSEEEVRFLDMCSNKSLVVARWISESVSRSCLEGIITVPPPVLSRCYQEISNGMLGFNQALKVTLVPFPFPFAQLLALLLLVFAIICPTMIVKMTVGKILSPVLSFFAVLGYWGLNQIAVELENPFGDDKNDLPLDHVHTAFVDGIHDCAFAGLAEVDFVDYREVTEGPPPVPLTNKDAIVAAPSPSELTVVVLWNDSFGIPSGKLFSARLRFCDLLLLKESDLKDRFGENGALVGSIYRRIRALADRHSIRPRRLFSMKADLTRPESSTVPAADEGTTRPSRVQFGDVTLFIMNPPGVSYPPPPGYTHAQVQQMLQAQQQVKKAPSGRPNDWQCPNVTCRHWNYEKRSRCNRCDTPKPIVQPEVPSLGGPPGLFKKGDWVCTGCGNVNWDWRERCNMCNTLQPQLQESREGQSGGHYDRQDPTDRERHDSDNESLDEFGRKKKKNKHKRHRYDPLAQRQAVESAAKAAEAAADEALRGRGARDAKGYEEDADKRVGYYERRGAESLQDVATGTAKDRRMR</sequence>
<evidence type="ECO:0000256" key="7">
    <source>
        <dbReference type="ARBA" id="ARBA00022989"/>
    </source>
</evidence>
<feature type="compositionally biased region" description="Low complexity" evidence="11">
    <location>
        <begin position="748"/>
        <end position="762"/>
    </location>
</feature>
<name>A0A7J6MHP8_PERCH</name>
<evidence type="ECO:0000256" key="3">
    <source>
        <dbReference type="ARBA" id="ARBA00022692"/>
    </source>
</evidence>
<evidence type="ECO:0000256" key="8">
    <source>
        <dbReference type="ARBA" id="ARBA00023065"/>
    </source>
</evidence>
<organism evidence="14 15">
    <name type="scientific">Perkinsus chesapeaki</name>
    <name type="common">Clam parasite</name>
    <name type="synonym">Perkinsus andrewsi</name>
    <dbReference type="NCBI Taxonomy" id="330153"/>
    <lineage>
        <taxon>Eukaryota</taxon>
        <taxon>Sar</taxon>
        <taxon>Alveolata</taxon>
        <taxon>Perkinsozoa</taxon>
        <taxon>Perkinsea</taxon>
        <taxon>Perkinsida</taxon>
        <taxon>Perkinsidae</taxon>
        <taxon>Perkinsus</taxon>
    </lineage>
</organism>
<evidence type="ECO:0000313" key="15">
    <source>
        <dbReference type="Proteomes" id="UP000591131"/>
    </source>
</evidence>
<dbReference type="Gene3D" id="4.10.1060.10">
    <property type="entry name" value="Zinc finger, RanBP2-type"/>
    <property type="match status" value="2"/>
</dbReference>
<dbReference type="InterPro" id="IPR036443">
    <property type="entry name" value="Znf_RanBP2_sf"/>
</dbReference>
<keyword evidence="3 12" id="KW-0812">Transmembrane</keyword>
<dbReference type="SUPFAM" id="SSF90209">
    <property type="entry name" value="Ran binding protein zinc finger-like"/>
    <property type="match status" value="2"/>
</dbReference>
<feature type="transmembrane region" description="Helical" evidence="12">
    <location>
        <begin position="53"/>
        <end position="70"/>
    </location>
</feature>
<evidence type="ECO:0000313" key="14">
    <source>
        <dbReference type="EMBL" id="KAF4670957.1"/>
    </source>
</evidence>
<keyword evidence="4" id="KW-0479">Metal-binding</keyword>
<dbReference type="InterPro" id="IPR044669">
    <property type="entry name" value="YneE/VCCN1/2-like"/>
</dbReference>
<comment type="subcellular location">
    <subcellularLocation>
        <location evidence="1">Membrane</location>
        <topology evidence="1">Multi-pass membrane protein</topology>
    </subcellularLocation>
</comment>
<keyword evidence="5 10" id="KW-0863">Zinc-finger</keyword>
<evidence type="ECO:0000256" key="12">
    <source>
        <dbReference type="SAM" id="Phobius"/>
    </source>
</evidence>
<dbReference type="AlphaFoldDB" id="A0A7J6MHP8"/>
<gene>
    <name evidence="14" type="primary">ZRANB2_1</name>
    <name evidence="14" type="ORF">FOL47_001755</name>
</gene>
<dbReference type="PROSITE" id="PS50199">
    <property type="entry name" value="ZF_RANBP2_2"/>
    <property type="match status" value="2"/>
</dbReference>
<dbReference type="Proteomes" id="UP000591131">
    <property type="component" value="Unassembled WGS sequence"/>
</dbReference>
<dbReference type="PROSITE" id="PS01358">
    <property type="entry name" value="ZF_RANBP2_1"/>
    <property type="match status" value="2"/>
</dbReference>
<keyword evidence="7 12" id="KW-1133">Transmembrane helix</keyword>
<keyword evidence="15" id="KW-1185">Reference proteome</keyword>
<feature type="compositionally biased region" description="Basic and acidic residues" evidence="11">
    <location>
        <begin position="766"/>
        <end position="795"/>
    </location>
</feature>
<evidence type="ECO:0000256" key="1">
    <source>
        <dbReference type="ARBA" id="ARBA00004141"/>
    </source>
</evidence>